<feature type="signal peptide" evidence="1">
    <location>
        <begin position="1"/>
        <end position="19"/>
    </location>
</feature>
<reference evidence="5 9" key="3">
    <citation type="submission" date="2018-03" db="EMBL/GenBank/DDBJ databases">
        <title>Genomic Encyclopedia of Archaeal and Bacterial Type Strains, Phase II (KMG-II): from individual species to whole genera.</title>
        <authorList>
            <person name="Goeker M."/>
        </authorList>
    </citation>
    <scope>NUCLEOTIDE SEQUENCE [LARGE SCALE GENOMIC DNA]</scope>
    <source>
        <strain evidence="5 9">DSM 22727</strain>
    </source>
</reference>
<dbReference type="EMBL" id="BBMM01000010">
    <property type="protein sequence ID" value="GAL01324.1"/>
    <property type="molecule type" value="Genomic_DNA"/>
</dbReference>
<dbReference type="OrthoDB" id="705638at2"/>
<reference evidence="7 8" key="1">
    <citation type="journal article" date="2014" name="Genome Announc.">
        <title>Draft Genome Sequences of Marine Flavobacterium Nonlabens Strains NR17, NR24, NR27, NR32, NR33, and Ara13.</title>
        <authorList>
            <person name="Nakanishi M."/>
            <person name="Meirelles P."/>
            <person name="Suzuki R."/>
            <person name="Takatani N."/>
            <person name="Mino S."/>
            <person name="Suda W."/>
            <person name="Oshima K."/>
            <person name="Hattori M."/>
            <person name="Ohkuma M."/>
            <person name="Hosokawa M."/>
            <person name="Miyashita K."/>
            <person name="Thompson F.L."/>
            <person name="Niwa A."/>
            <person name="Sawabe T."/>
            <person name="Sawabe T."/>
        </authorList>
    </citation>
    <scope>NUCLEOTIDE SEQUENCE [LARGE SCALE GENOMIC DNA]</scope>
    <source>
        <strain evidence="2">JCM 19296</strain>
        <strain evidence="3">JCM 19314</strain>
        <strain evidence="7">JCM19296</strain>
        <strain evidence="8">JCM19314</strain>
    </source>
</reference>
<evidence type="ECO:0000313" key="6">
    <source>
        <dbReference type="Proteomes" id="UP000028531"/>
    </source>
</evidence>
<evidence type="ECO:0000313" key="3">
    <source>
        <dbReference type="EMBL" id="GAL01324.1"/>
    </source>
</evidence>
<accession>A0A081DGC5</accession>
<comment type="caution">
    <text evidence="2">The sequence shown here is derived from an EMBL/GenBank/DDBJ whole genome shotgun (WGS) entry which is preliminary data.</text>
</comment>
<evidence type="ECO:0000256" key="1">
    <source>
        <dbReference type="SAM" id="SignalP"/>
    </source>
</evidence>
<dbReference type="Proteomes" id="UP000028980">
    <property type="component" value="Unassembled WGS sequence"/>
</dbReference>
<reference evidence="4 6" key="2">
    <citation type="submission" date="2014-07" db="EMBL/GenBank/DDBJ databases">
        <title>Draft genome sequence of Nonlabens ulvanivorans, an ulvan degrading bacterium.</title>
        <authorList>
            <person name="Kopel M."/>
            <person name="Helbert W."/>
            <person name="Henrissat B."/>
            <person name="Doniger T."/>
            <person name="Banin E."/>
        </authorList>
    </citation>
    <scope>NUCLEOTIDE SEQUENCE [LARGE SCALE GENOMIC DNA]</scope>
    <source>
        <strain evidence="4 6">PLR</strain>
    </source>
</reference>
<evidence type="ECO:0000313" key="7">
    <source>
        <dbReference type="Proteomes" id="UP000028980"/>
    </source>
</evidence>
<proteinExistence type="predicted"/>
<dbReference type="AlphaFoldDB" id="A0A081DGC5"/>
<protein>
    <submittedName>
        <fullName evidence="5">Uncharacterized protein DUF4252</fullName>
    </submittedName>
</protein>
<dbReference type="EMBL" id="BBLG01000016">
    <property type="protein sequence ID" value="GAK77971.1"/>
    <property type="molecule type" value="Genomic_DNA"/>
</dbReference>
<gene>
    <name evidence="4" type="ORF">IL45_04455</name>
    <name evidence="2" type="ORF">JCM19296_3580</name>
    <name evidence="3" type="ORF">JCM19314_768</name>
    <name evidence="5" type="ORF">LY02_01093</name>
</gene>
<dbReference type="EMBL" id="PVNA01000002">
    <property type="protein sequence ID" value="PRX14064.1"/>
    <property type="molecule type" value="Genomic_DNA"/>
</dbReference>
<dbReference type="GeneID" id="90596556"/>
<sequence>MKNLIYITAFLLTSGIAMAQNFSALDNLKNTSETVVTDEMFALIAGVDIDSDDKEFNEIKKIIDNLKELRIYATDNPTSAATLNSFAQKYIANNNLVKLMHVKEDGQMFSFHMRKGSNDKKVRDLVMLINGSGDNDDKDTVFLIISGDIDLNQISKLTKMMNVPGQKQIEDATN</sequence>
<dbReference type="Proteomes" id="UP000028531">
    <property type="component" value="Unassembled WGS sequence"/>
</dbReference>
<keyword evidence="1" id="KW-0732">Signal</keyword>
<evidence type="ECO:0000313" key="5">
    <source>
        <dbReference type="EMBL" id="PRX14064.1"/>
    </source>
</evidence>
<evidence type="ECO:0000313" key="8">
    <source>
        <dbReference type="Proteomes" id="UP000029226"/>
    </source>
</evidence>
<dbReference type="EMBL" id="JPJI01000026">
    <property type="protein sequence ID" value="KEZ93473.1"/>
    <property type="molecule type" value="Genomic_DNA"/>
</dbReference>
<feature type="chain" id="PRO_5007378393" evidence="1">
    <location>
        <begin position="20"/>
        <end position="174"/>
    </location>
</feature>
<keyword evidence="9" id="KW-1185">Reference proteome</keyword>
<evidence type="ECO:0000313" key="4">
    <source>
        <dbReference type="EMBL" id="KEZ93473.1"/>
    </source>
</evidence>
<dbReference type="Proteomes" id="UP000239997">
    <property type="component" value="Unassembled WGS sequence"/>
</dbReference>
<organism evidence="2 7">
    <name type="scientific">Nonlabens ulvanivorans</name>
    <name type="common">Persicivirga ulvanivorans</name>
    <dbReference type="NCBI Taxonomy" id="906888"/>
    <lineage>
        <taxon>Bacteria</taxon>
        <taxon>Pseudomonadati</taxon>
        <taxon>Bacteroidota</taxon>
        <taxon>Flavobacteriia</taxon>
        <taxon>Flavobacteriales</taxon>
        <taxon>Flavobacteriaceae</taxon>
        <taxon>Nonlabens</taxon>
    </lineage>
</organism>
<dbReference type="InterPro" id="IPR025348">
    <property type="entry name" value="DUF4252"/>
</dbReference>
<dbReference type="Proteomes" id="UP000029226">
    <property type="component" value="Unassembled WGS sequence"/>
</dbReference>
<dbReference type="Pfam" id="PF14060">
    <property type="entry name" value="DUF4252"/>
    <property type="match status" value="1"/>
</dbReference>
<name>A0A081DGC5_NONUL</name>
<evidence type="ECO:0000313" key="2">
    <source>
        <dbReference type="EMBL" id="GAK77971.1"/>
    </source>
</evidence>
<evidence type="ECO:0000313" key="9">
    <source>
        <dbReference type="Proteomes" id="UP000239997"/>
    </source>
</evidence>
<dbReference type="RefSeq" id="WP_036580804.1">
    <property type="nucleotide sequence ID" value="NZ_CP136694.1"/>
</dbReference>